<name>A0A0V0R8N8_PSEPJ</name>
<organism evidence="3 4">
    <name type="scientific">Pseudocohnilembus persalinus</name>
    <name type="common">Ciliate</name>
    <dbReference type="NCBI Taxonomy" id="266149"/>
    <lineage>
        <taxon>Eukaryota</taxon>
        <taxon>Sar</taxon>
        <taxon>Alveolata</taxon>
        <taxon>Ciliophora</taxon>
        <taxon>Intramacronucleata</taxon>
        <taxon>Oligohymenophorea</taxon>
        <taxon>Scuticociliatia</taxon>
        <taxon>Philasterida</taxon>
        <taxon>Pseudocohnilembidae</taxon>
        <taxon>Pseudocohnilembus</taxon>
    </lineage>
</organism>
<evidence type="ECO:0000256" key="1">
    <source>
        <dbReference type="SAM" id="Coils"/>
    </source>
</evidence>
<evidence type="ECO:0000313" key="4">
    <source>
        <dbReference type="Proteomes" id="UP000054937"/>
    </source>
</evidence>
<evidence type="ECO:0000256" key="2">
    <source>
        <dbReference type="SAM" id="MobiDB-lite"/>
    </source>
</evidence>
<protein>
    <submittedName>
        <fullName evidence="3">Uncharacterized protein</fullName>
    </submittedName>
</protein>
<sequence>MSDLENSQNNILREIDDTDQYDGNDMGQDFSLSRNSQSQQNLQGLNNFYNSNIYNKLKIEDYYTPYNTLQGYIEEFNKQISGLLKKSEDDFLHAYKEQMTKIQKELKTLKRKIDEETKKQKTNDKMNILEQERDYFRAEALRLDKICKDQLRDLEELKFKIQILTEDKDYYENFVIETKKENKALKSELLFLYKNKIKNHQKEQDLEDNINKEENNNNTKESNKFVSADFEFAANKSSSKTEQKPGTTQQETKPFYMTQPEFKPSNLSNRAVSQQQFSRARKIEVGGVQIQDDQKIEKRFLETTKNLRQYLERERNINQKLKAEITANNIQRTQLEEILLDCINEAKKDIQKRRLLQKATTAETRPQTQSTVPGKRLQMSWKQDFKDAMSIYHNQFKGFKYSFSTRNLGRDSVQKKDLQSPYYQFSNQTKDKIKKIQAIKINKNG</sequence>
<dbReference type="OrthoDB" id="297712at2759"/>
<comment type="caution">
    <text evidence="3">The sequence shown here is derived from an EMBL/GenBank/DDBJ whole genome shotgun (WGS) entry which is preliminary data.</text>
</comment>
<gene>
    <name evidence="3" type="ORF">PPERSA_12210</name>
</gene>
<dbReference type="Proteomes" id="UP000054937">
    <property type="component" value="Unassembled WGS sequence"/>
</dbReference>
<feature type="compositionally biased region" description="Polar residues" evidence="2">
    <location>
        <begin position="1"/>
        <end position="11"/>
    </location>
</feature>
<dbReference type="PANTHER" id="PTHR40515">
    <property type="entry name" value="CILIA- AND FLAGELLA-ASSOCIATED PROTEIN 157"/>
    <property type="match status" value="1"/>
</dbReference>
<dbReference type="OMA" id="EQMTDVQ"/>
<accession>A0A0V0R8N8</accession>
<evidence type="ECO:0000313" key="3">
    <source>
        <dbReference type="EMBL" id="KRX10859.1"/>
    </source>
</evidence>
<feature type="region of interest" description="Disordered" evidence="2">
    <location>
        <begin position="1"/>
        <end position="30"/>
    </location>
</feature>
<reference evidence="3 4" key="1">
    <citation type="journal article" date="2015" name="Sci. Rep.">
        <title>Genome of the facultative scuticociliatosis pathogen Pseudocohnilembus persalinus provides insight into its virulence through horizontal gene transfer.</title>
        <authorList>
            <person name="Xiong J."/>
            <person name="Wang G."/>
            <person name="Cheng J."/>
            <person name="Tian M."/>
            <person name="Pan X."/>
            <person name="Warren A."/>
            <person name="Jiang C."/>
            <person name="Yuan D."/>
            <person name="Miao W."/>
        </authorList>
    </citation>
    <scope>NUCLEOTIDE SEQUENCE [LARGE SCALE GENOMIC DNA]</scope>
    <source>
        <strain evidence="3">36N120E</strain>
    </source>
</reference>
<dbReference type="EMBL" id="LDAU01000018">
    <property type="protein sequence ID" value="KRX10859.1"/>
    <property type="molecule type" value="Genomic_DNA"/>
</dbReference>
<proteinExistence type="predicted"/>
<keyword evidence="4" id="KW-1185">Reference proteome</keyword>
<feature type="coiled-coil region" evidence="1">
    <location>
        <begin position="92"/>
        <end position="167"/>
    </location>
</feature>
<dbReference type="AlphaFoldDB" id="A0A0V0R8N8"/>
<keyword evidence="1" id="KW-0175">Coiled coil</keyword>
<dbReference type="PANTHER" id="PTHR40515:SF1">
    <property type="entry name" value="CILIA- AND FLAGELLA-ASSOCIATED PROTEIN 157"/>
    <property type="match status" value="1"/>
</dbReference>
<dbReference type="InParanoid" id="A0A0V0R8N8"/>